<dbReference type="Pfam" id="PF22768">
    <property type="entry name" value="SPP1_Dit"/>
    <property type="match status" value="1"/>
</dbReference>
<protein>
    <submittedName>
        <fullName evidence="2">Phage tail family protein</fullName>
    </submittedName>
</protein>
<accession>A0A9D1LPW3</accession>
<organism evidence="2 3">
    <name type="scientific">Candidatus Fimadaptatus faecigallinarum</name>
    <dbReference type="NCBI Taxonomy" id="2840814"/>
    <lineage>
        <taxon>Bacteria</taxon>
        <taxon>Bacillati</taxon>
        <taxon>Bacillota</taxon>
        <taxon>Clostridia</taxon>
        <taxon>Eubacteriales</taxon>
        <taxon>Candidatus Fimadaptatus</taxon>
    </lineage>
</organism>
<dbReference type="Proteomes" id="UP000824123">
    <property type="component" value="Unassembled WGS sequence"/>
</dbReference>
<evidence type="ECO:0000313" key="2">
    <source>
        <dbReference type="EMBL" id="HIU45797.1"/>
    </source>
</evidence>
<evidence type="ECO:0000313" key="3">
    <source>
        <dbReference type="Proteomes" id="UP000824123"/>
    </source>
</evidence>
<dbReference type="EMBL" id="DVNK01000006">
    <property type="protein sequence ID" value="HIU45797.1"/>
    <property type="molecule type" value="Genomic_DNA"/>
</dbReference>
<name>A0A9D1LPW3_9FIRM</name>
<gene>
    <name evidence="2" type="ORF">IAC59_00885</name>
</gene>
<sequence length="290" mass="31336">MRDDIISATFTNARGETIAWGADGAHVLTRLDGVAGLTALVTTSRAPGQDGETWLASRLPMRTLTLTGAVLGTGRTLGHERAWLMRVTNPRLGPGVLTVTGYGSTRRTTAYVDGAPTLDESAALPWQTYTLTLTCPTPYWEDVDESVVEMRRQVGGLRFPLTLPTYFALVNTTRRYLVRNLGDVDCPLTMEFSGGAINPVLTNLTTGEAIKINTTIPDGHTLVVSTAYGGKRALLRDDATGQTTDAMAQLDLSSVFFDLRVGDNYLTYNADEGAAGATVRARWRTRYAGL</sequence>
<dbReference type="AlphaFoldDB" id="A0A9D1LPW3"/>
<reference evidence="2" key="2">
    <citation type="journal article" date="2021" name="PeerJ">
        <title>Extensive microbial diversity within the chicken gut microbiome revealed by metagenomics and culture.</title>
        <authorList>
            <person name="Gilroy R."/>
            <person name="Ravi A."/>
            <person name="Getino M."/>
            <person name="Pursley I."/>
            <person name="Horton D.L."/>
            <person name="Alikhan N.F."/>
            <person name="Baker D."/>
            <person name="Gharbi K."/>
            <person name="Hall N."/>
            <person name="Watson M."/>
            <person name="Adriaenssens E.M."/>
            <person name="Foster-Nyarko E."/>
            <person name="Jarju S."/>
            <person name="Secka A."/>
            <person name="Antonio M."/>
            <person name="Oren A."/>
            <person name="Chaudhuri R.R."/>
            <person name="La Ragione R."/>
            <person name="Hildebrand F."/>
            <person name="Pallen M.J."/>
        </authorList>
    </citation>
    <scope>NUCLEOTIDE SEQUENCE</scope>
    <source>
        <strain evidence="2">ChiSxjej2B14-8506</strain>
    </source>
</reference>
<comment type="caution">
    <text evidence="2">The sequence shown here is derived from an EMBL/GenBank/DDBJ whole genome shotgun (WGS) entry which is preliminary data.</text>
</comment>
<proteinExistence type="predicted"/>
<feature type="domain" description="Siphovirus-type tail component C-terminal" evidence="1">
    <location>
        <begin position="182"/>
        <end position="287"/>
    </location>
</feature>
<dbReference type="Gene3D" id="2.60.120.860">
    <property type="match status" value="1"/>
</dbReference>
<reference evidence="2" key="1">
    <citation type="submission" date="2020-10" db="EMBL/GenBank/DDBJ databases">
        <authorList>
            <person name="Gilroy R."/>
        </authorList>
    </citation>
    <scope>NUCLEOTIDE SEQUENCE</scope>
    <source>
        <strain evidence="2">ChiSxjej2B14-8506</strain>
    </source>
</reference>
<evidence type="ECO:0000259" key="1">
    <source>
        <dbReference type="Pfam" id="PF22768"/>
    </source>
</evidence>
<dbReference type="InterPro" id="IPR054738">
    <property type="entry name" value="Siphovirus-type_tail_C"/>
</dbReference>